<sequence length="184" mass="21407">MKALALLAVSSLLLSGCAAMSEAECRAGDWYGTGEKDGRDGRESRLGDYADACQKVNVIPNGDEYARGRERGLRAYCTPENGYRAGRDGYTYRNVCPRELQGDFLREYERGRARYELKRDIDNTERDMANWDREINLLNDKISKATTDDDRRKFRRERENYERMRRDAQSRLIMLRAKWLVQGD</sequence>
<organism evidence="3 4">
    <name type="scientific">Parachitinimonas caeni</name>
    <dbReference type="NCBI Taxonomy" id="3031301"/>
    <lineage>
        <taxon>Bacteria</taxon>
        <taxon>Pseudomonadati</taxon>
        <taxon>Pseudomonadota</taxon>
        <taxon>Betaproteobacteria</taxon>
        <taxon>Neisseriales</taxon>
        <taxon>Chitinibacteraceae</taxon>
        <taxon>Parachitinimonas</taxon>
    </lineage>
</organism>
<dbReference type="PROSITE" id="PS51257">
    <property type="entry name" value="PROKAR_LIPOPROTEIN"/>
    <property type="match status" value="1"/>
</dbReference>
<feature type="chain" id="PRO_5045369333" evidence="2">
    <location>
        <begin position="19"/>
        <end position="184"/>
    </location>
</feature>
<reference evidence="3" key="1">
    <citation type="submission" date="2023-03" db="EMBL/GenBank/DDBJ databases">
        <title>Chitinimonas shenzhenensis gen. nov., sp. nov., a novel member of family Burkholderiaceae isolated from activated sludge collected in Shen Zhen, China.</title>
        <authorList>
            <person name="Wang X."/>
        </authorList>
    </citation>
    <scope>NUCLEOTIDE SEQUENCE</scope>
    <source>
        <strain evidence="3">DQS-5</strain>
    </source>
</reference>
<evidence type="ECO:0000256" key="1">
    <source>
        <dbReference type="SAM" id="Coils"/>
    </source>
</evidence>
<dbReference type="Proteomes" id="UP001172778">
    <property type="component" value="Unassembled WGS sequence"/>
</dbReference>
<comment type="caution">
    <text evidence="3">The sequence shown here is derived from an EMBL/GenBank/DDBJ whole genome shotgun (WGS) entry which is preliminary data.</text>
</comment>
<keyword evidence="1" id="KW-0175">Coiled coil</keyword>
<keyword evidence="2" id="KW-0732">Signal</keyword>
<name>A0ABT7E191_9NEIS</name>
<feature type="coiled-coil region" evidence="1">
    <location>
        <begin position="114"/>
        <end position="178"/>
    </location>
</feature>
<protein>
    <submittedName>
        <fullName evidence="3">DUF2799 domain-containing protein</fullName>
    </submittedName>
</protein>
<dbReference type="Pfam" id="PF10973">
    <property type="entry name" value="DUF2799"/>
    <property type="match status" value="1"/>
</dbReference>
<evidence type="ECO:0000256" key="2">
    <source>
        <dbReference type="SAM" id="SignalP"/>
    </source>
</evidence>
<proteinExistence type="predicted"/>
<evidence type="ECO:0000313" key="3">
    <source>
        <dbReference type="EMBL" id="MDK2126078.1"/>
    </source>
</evidence>
<gene>
    <name evidence="3" type="ORF">PZA18_18705</name>
</gene>
<evidence type="ECO:0000313" key="4">
    <source>
        <dbReference type="Proteomes" id="UP001172778"/>
    </source>
</evidence>
<keyword evidence="4" id="KW-1185">Reference proteome</keyword>
<accession>A0ABT7E191</accession>
<feature type="signal peptide" evidence="2">
    <location>
        <begin position="1"/>
        <end position="18"/>
    </location>
</feature>
<dbReference type="RefSeq" id="WP_284102393.1">
    <property type="nucleotide sequence ID" value="NZ_JARRAF010000030.1"/>
</dbReference>
<dbReference type="EMBL" id="JARRAF010000030">
    <property type="protein sequence ID" value="MDK2126078.1"/>
    <property type="molecule type" value="Genomic_DNA"/>
</dbReference>
<dbReference type="InterPro" id="IPR021242">
    <property type="entry name" value="DUF2799"/>
</dbReference>